<reference evidence="1 2" key="1">
    <citation type="journal article" date="2014" name="Genome Announc.">
        <title>Draft genome sequences of eight enterohepatic helicobacter species isolated from both laboratory and wild rodents.</title>
        <authorList>
            <person name="Sheh A."/>
            <person name="Shen Z."/>
            <person name="Fox J.G."/>
        </authorList>
    </citation>
    <scope>NUCLEOTIDE SEQUENCE [LARGE SCALE GENOMIC DNA]</scope>
    <source>
        <strain evidence="1 2">Missouri</strain>
    </source>
</reference>
<dbReference type="Gene3D" id="3.40.470.10">
    <property type="entry name" value="Uracil-DNA glycosylase-like domain"/>
    <property type="match status" value="1"/>
</dbReference>
<dbReference type="EMBL" id="JRPH02000010">
    <property type="protein sequence ID" value="TLE05118.1"/>
    <property type="molecule type" value="Genomic_DNA"/>
</dbReference>
<dbReference type="InterPro" id="IPR036895">
    <property type="entry name" value="Uracil-DNA_glycosylase-like_sf"/>
</dbReference>
<name>A0A6D2CBK9_9HELI</name>
<sequence length="304" mass="34838">MQDDMAILYKHVKALDMLYRYAMLGDSFVDLAKQDSNTHKQKITLATQANQQYNSYEATTSNHTNTQQNMQQIAQKVIQCNLCSLSKSVKDSERLCAILPTKRDYPIDTPFSSNAKETTNKDSIATKTIQNHTKAFPNIAFITDSLHLREAPKDSYALLENLELNRSNEMLFDIIEKVFLLYKESVFLFPLFKCAEVGNNQQISMQIRTQPLATQRRICSNYLKAQLENMSYAVFFGEHICFDFFEISLQEASGKLLEYHTAQGKKVLCVCVPDIMQMLMNPKLKKDAFINFVLLRNAIYAISC</sequence>
<proteinExistence type="predicted"/>
<evidence type="ECO:0000313" key="2">
    <source>
        <dbReference type="Proteomes" id="UP000029870"/>
    </source>
</evidence>
<dbReference type="AlphaFoldDB" id="A0A6D2CBK9"/>
<gene>
    <name evidence="1" type="ORF">LS77_004410</name>
</gene>
<protein>
    <submittedName>
        <fullName evidence="1">Uncharacterized protein</fullName>
    </submittedName>
</protein>
<organism evidence="1 2">
    <name type="scientific">Helicobacter bilis</name>
    <dbReference type="NCBI Taxonomy" id="37372"/>
    <lineage>
        <taxon>Bacteria</taxon>
        <taxon>Pseudomonadati</taxon>
        <taxon>Campylobacterota</taxon>
        <taxon>Epsilonproteobacteria</taxon>
        <taxon>Campylobacterales</taxon>
        <taxon>Helicobacteraceae</taxon>
        <taxon>Helicobacter</taxon>
    </lineage>
</organism>
<evidence type="ECO:0000313" key="1">
    <source>
        <dbReference type="EMBL" id="TLE05118.1"/>
    </source>
</evidence>
<dbReference type="Proteomes" id="UP000029870">
    <property type="component" value="Unassembled WGS sequence"/>
</dbReference>
<dbReference type="RefSeq" id="WP_004083926.1">
    <property type="nucleotide sequence ID" value="NZ_JAERIZ010000006.1"/>
</dbReference>
<accession>A0A6D2CBK9</accession>
<comment type="caution">
    <text evidence="1">The sequence shown here is derived from an EMBL/GenBank/DDBJ whole genome shotgun (WGS) entry which is preliminary data.</text>
</comment>
<dbReference type="GeneID" id="60655570"/>